<evidence type="ECO:0000256" key="11">
    <source>
        <dbReference type="ARBA" id="ARBA00023242"/>
    </source>
</evidence>
<dbReference type="InterPro" id="IPR019974">
    <property type="entry name" value="XPG_CS"/>
</dbReference>
<feature type="compositionally biased region" description="Basic and acidic residues" evidence="12">
    <location>
        <begin position="1272"/>
        <end position="1285"/>
    </location>
</feature>
<keyword evidence="11" id="KW-0539">Nucleus</keyword>
<feature type="compositionally biased region" description="Basic and acidic residues" evidence="12">
    <location>
        <begin position="773"/>
        <end position="798"/>
    </location>
</feature>
<keyword evidence="4" id="KW-0540">Nuclease</keyword>
<sequence length="2130" mass="235337">MGVHGLWQLLQPSGRPVSLESLDGKVLAVDVSIWLHQTLKGMRDKDGNPVPNAHLQGLFTRVCKLLYYKIKPVFVFDGGVPVLKRQTLAARKERKTEAERESSDIAQKLLRNLMRSQVVKGALGDGGNTSGRVPGVRRGKNNRDEDMFELTPLPEAEEIGLNLNAEEWEREFEQQENWIKEGLAALSDVHPDSDEFKTLPMEIQHEVLSELKERRKYHSLSRLTKMPEESDDFSSYQLKKLMKQSTLTNRIEAIKKDMGNKTTADLAYSMGDDYYGDDVEARRIVSEDTSHYILMKGLTKKKQEEEAERFVVESMVKKEESDDEDEYATALGKSKPPLSKDAGTKKTGVSKKEGEADVAGSDSDSDREILASVLRKGRQGRKRRRSSAMDVMGVDGSRSSSKPQTGGEMKITATERENEEGEWDSGSRSDVGIMDSTSSSEDEGFIEINVDPSAPVVEDELFPAGIFDVVATEGSHVAEKAELTKSFPSSVEARVGEPAKSEKTRRLGHRKQKDGMVVSKGEIVSDRGDPKKKSAGDGDKGSLNKDESKTSAQAENAGEGHKRKNVMSDILKELQQKKQKLLESLEGEEENLTGMDEETGEGEGLGEGTEKDAYSAASEMKKKSVIESDSQSLSESGDFEMKTVKGKYISSDSEDDEQLKLAIELSLQSAHSSENVPSSLTAVDDSTKQPEVRKLKRSSPAKPSKVTDSKKTAVICSGSATKSGNNSDDEDDDGGNDVEMDEATSLLSRGDDSSKPSSPPPRRESFHLSQELKILEEEKEAKKEDDNRREGEEVKGKEEDDEMEEVLEDVNERQKGGRKEQHDQSKEKVVSGVSEDRLQPEDFEEDPTDLYYASLNEGELLGLNSELASERTALLLERGRQNRLAMSVTDQVNLEAQELLRLFGIPYVVGPMEAEAQCAYLDITGQTDGTITDDSDIWLFGGRRMYKNFFNQNKHVEFYSFDRISNHFGIGRDQLINIALLCGSDYTEGIQGVGPVRALEIMAEFPGTGSEGLRAFRTWWEKMKKREQVVGSKTRARLKNLKLPNGFPSETVVRAYLSPTVDESTESFAWKMPELDVLRDFAKLRFGWSREKSDQSLVPMMKQLTQRKNQGRIHAYFQPESFVQSAKIRSDRLKKALSLVKNSQGGDEEREEEEDEMSGDIETKRMRKAQGGKGRVVGESGKGSEKRKKQGGKGRHEEEEKEDEQDDPEVDEDVSDQVQNVAKKGKKRRIVGKNSEDAEKPAVSENENGIPKENSGATVVKSKGRKILKGAKNVDEKSAGHENSNRDSFMTDMAAKVLNAKKKLEEREKGLVMCEKLKEWESDMSSTHNMDVGSSVQSEDAATSEVGKSVGDEIVSGPKAKKKSVRGKRETGSAESRPAMGLFQRGKTGVMSLEAKPKSTKAKVRRTRVAVKKKAVNLSESDSSCSSSGDEEERGSRKDTGVLESGGRGTEPKTVGINKKVVSSDSKQVHNGDGEDKQQQRENVQTSHVPSSQQVSGKAKERKNTTATSQSLKPERNVLEKEYKQAADASNSVKVSSVLMKKKRTPKSVQSSSVVGEDLTSNPQRSEGDSSVDRMSGDVVAETDMRGEEEEVDIRKADVSIINKQYLPSTLEYLNQRSRGEKFLLHQLRGSRAKNSIEQRLEALEMRPDLATVLPKKKVNVSSEGGKKQQKSRKRATQSFDDILGGMDEQVVGQLEKQRGKKLGKREEFGEGKKEVAGGKIGAKKDHQSGSEKPGDKAELKLKSNVSRVGGGGTGQSVRSGSGSKSNKSDHRGKGRATAGEEMQVAKSSNSSSSGKKTPLSKSSCSDETRVETICQSQDVFEGQGERKGNSQSVKFREEKSDTRQSSQTEEEAARQRRLRWEQARALKSARSQAFDQPIGGTVWDKDGENISKKGKKSKLEDEKTSNVGQMGNDGTKVNKLRLGQVKTLKPSPSQRLDQPVVDFENFDDDEDEDYIDQISKLYRLEDEMSDMSNVRGSKDDISELRLSRFEREKSQKPPGSHRFSQPHVGFGSDEDEDYTTSKMSRFRKQMEHIHDPKSTKAGYFPLQGTATPTMGLAFAGKGKGRGKNRNPGLTMVKGSGRNAGKGSGGGGGGGFLPEISATENVSAEEIMEFVDMEEHDLGSDFSDVD</sequence>
<dbReference type="Gene3D" id="3.40.50.1010">
    <property type="entry name" value="5'-nuclease"/>
    <property type="match status" value="2"/>
</dbReference>
<dbReference type="PROSITE" id="PS50330">
    <property type="entry name" value="UIM"/>
    <property type="match status" value="1"/>
</dbReference>
<feature type="compositionally biased region" description="Low complexity" evidence="12">
    <location>
        <begin position="1530"/>
        <end position="1539"/>
    </location>
</feature>
<organism evidence="15 16">
    <name type="scientific">Aplysia californica</name>
    <name type="common">California sea hare</name>
    <dbReference type="NCBI Taxonomy" id="6500"/>
    <lineage>
        <taxon>Eukaryota</taxon>
        <taxon>Metazoa</taxon>
        <taxon>Spiralia</taxon>
        <taxon>Lophotrochozoa</taxon>
        <taxon>Mollusca</taxon>
        <taxon>Gastropoda</taxon>
        <taxon>Heterobranchia</taxon>
        <taxon>Euthyneura</taxon>
        <taxon>Tectipleura</taxon>
        <taxon>Aplysiida</taxon>
        <taxon>Aplysioidea</taxon>
        <taxon>Aplysiidae</taxon>
        <taxon>Aplysia</taxon>
    </lineage>
</organism>
<dbReference type="PROSITE" id="PS00841">
    <property type="entry name" value="XPG_1"/>
    <property type="match status" value="1"/>
</dbReference>
<feature type="compositionally biased region" description="Basic and acidic residues" evidence="12">
    <location>
        <begin position="494"/>
        <end position="505"/>
    </location>
</feature>
<feature type="compositionally biased region" description="Basic and acidic residues" evidence="12">
    <location>
        <begin position="1824"/>
        <end position="1843"/>
    </location>
</feature>
<name>A0ABM0K053_APLCA</name>
<dbReference type="PANTHER" id="PTHR16171:SF7">
    <property type="entry name" value="DNA REPAIR PROTEIN RAD2"/>
    <property type="match status" value="1"/>
</dbReference>
<feature type="region of interest" description="Disordered" evidence="12">
    <location>
        <begin position="1323"/>
        <end position="1591"/>
    </location>
</feature>
<dbReference type="Pfam" id="PF00867">
    <property type="entry name" value="XPG_I"/>
    <property type="match status" value="1"/>
</dbReference>
<keyword evidence="15" id="KW-1185">Reference proteome</keyword>
<feature type="compositionally biased region" description="Polar residues" evidence="12">
    <location>
        <begin position="1547"/>
        <end position="1565"/>
    </location>
</feature>
<feature type="compositionally biased region" description="Basic and acidic residues" evidence="12">
    <location>
        <begin position="523"/>
        <end position="549"/>
    </location>
</feature>
<dbReference type="InterPro" id="IPR029060">
    <property type="entry name" value="PIN-like_dom_sf"/>
</dbReference>
<feature type="compositionally biased region" description="Basic residues" evidence="12">
    <location>
        <begin position="375"/>
        <end position="386"/>
    </location>
</feature>
<proteinExistence type="inferred from homology"/>
<evidence type="ECO:0000259" key="14">
    <source>
        <dbReference type="SMART" id="SM00485"/>
    </source>
</evidence>
<dbReference type="CDD" id="cd09904">
    <property type="entry name" value="H3TH_XPG"/>
    <property type="match status" value="1"/>
</dbReference>
<evidence type="ECO:0000256" key="10">
    <source>
        <dbReference type="ARBA" id="ARBA00023204"/>
    </source>
</evidence>
<keyword evidence="5" id="KW-0479">Metal-binding</keyword>
<dbReference type="Pfam" id="PF00752">
    <property type="entry name" value="XPG_N"/>
    <property type="match status" value="1"/>
</dbReference>
<dbReference type="CDD" id="cd09868">
    <property type="entry name" value="PIN_XPG_RAD2"/>
    <property type="match status" value="2"/>
</dbReference>
<feature type="region of interest" description="Disordered" evidence="12">
    <location>
        <begin position="669"/>
        <end position="837"/>
    </location>
</feature>
<feature type="compositionally biased region" description="Polar residues" evidence="12">
    <location>
        <begin position="1481"/>
        <end position="1496"/>
    </location>
</feature>
<dbReference type="SUPFAM" id="SSF88723">
    <property type="entry name" value="PIN domain-like"/>
    <property type="match status" value="1"/>
</dbReference>
<evidence type="ECO:0000256" key="12">
    <source>
        <dbReference type="SAM" id="MobiDB-lite"/>
    </source>
</evidence>
<feature type="compositionally biased region" description="Basic and acidic residues" evidence="12">
    <location>
        <begin position="810"/>
        <end position="837"/>
    </location>
</feature>
<evidence type="ECO:0000256" key="2">
    <source>
        <dbReference type="ARBA" id="ARBA00004123"/>
    </source>
</evidence>
<dbReference type="GeneID" id="101847134"/>
<evidence type="ECO:0000256" key="1">
    <source>
        <dbReference type="ARBA" id="ARBA00001946"/>
    </source>
</evidence>
<reference evidence="16" key="1">
    <citation type="submission" date="2025-08" db="UniProtKB">
        <authorList>
            <consortium name="RefSeq"/>
        </authorList>
    </citation>
    <scope>IDENTIFICATION</scope>
</reference>
<feature type="domain" description="XPG N-terminal" evidence="14">
    <location>
        <begin position="1"/>
        <end position="98"/>
    </location>
</feature>
<feature type="compositionally biased region" description="Gly residues" evidence="12">
    <location>
        <begin position="2082"/>
        <end position="2096"/>
    </location>
</feature>
<feature type="region of interest" description="Disordered" evidence="12">
    <location>
        <begin position="1988"/>
        <end position="2020"/>
    </location>
</feature>
<evidence type="ECO:0000256" key="5">
    <source>
        <dbReference type="ARBA" id="ARBA00022723"/>
    </source>
</evidence>
<feature type="region of interest" description="Disordered" evidence="12">
    <location>
        <begin position="1139"/>
        <end position="1290"/>
    </location>
</feature>
<dbReference type="PRINTS" id="PR00853">
    <property type="entry name" value="XPGRADSUPER"/>
</dbReference>
<feature type="compositionally biased region" description="Acidic residues" evidence="12">
    <location>
        <begin position="585"/>
        <end position="601"/>
    </location>
</feature>
<dbReference type="InterPro" id="IPR003903">
    <property type="entry name" value="UIM_dom"/>
</dbReference>
<feature type="compositionally biased region" description="Acidic residues" evidence="12">
    <location>
        <begin position="1199"/>
        <end position="1215"/>
    </location>
</feature>
<dbReference type="PANTHER" id="PTHR16171">
    <property type="entry name" value="DNA REPAIR PROTEIN COMPLEMENTING XP-G CELLS-RELATED"/>
    <property type="match status" value="1"/>
</dbReference>
<feature type="region of interest" description="Disordered" evidence="12">
    <location>
        <begin position="121"/>
        <end position="142"/>
    </location>
</feature>
<evidence type="ECO:0000256" key="7">
    <source>
        <dbReference type="ARBA" id="ARBA00022763"/>
    </source>
</evidence>
<dbReference type="SUPFAM" id="SSF47807">
    <property type="entry name" value="5' to 3' exonuclease, C-terminal subdomain"/>
    <property type="match status" value="1"/>
</dbReference>
<feature type="compositionally biased region" description="Acidic residues" evidence="12">
    <location>
        <begin position="1146"/>
        <end position="1159"/>
    </location>
</feature>
<feature type="domain" description="XPG-I" evidence="13">
    <location>
        <begin position="901"/>
        <end position="970"/>
    </location>
</feature>
<dbReference type="InterPro" id="IPR008918">
    <property type="entry name" value="HhH2"/>
</dbReference>
<keyword evidence="8" id="KW-0378">Hydrolase</keyword>
<dbReference type="InterPro" id="IPR006086">
    <property type="entry name" value="XPG-I_dom"/>
</dbReference>
<dbReference type="SMART" id="SM00485">
    <property type="entry name" value="XPGN"/>
    <property type="match status" value="1"/>
</dbReference>
<evidence type="ECO:0000256" key="8">
    <source>
        <dbReference type="ARBA" id="ARBA00022801"/>
    </source>
</evidence>
<evidence type="ECO:0000259" key="13">
    <source>
        <dbReference type="SMART" id="SM00484"/>
    </source>
</evidence>
<evidence type="ECO:0000313" key="16">
    <source>
        <dbReference type="RefSeq" id="XP_005105635.1"/>
    </source>
</evidence>
<evidence type="ECO:0000256" key="3">
    <source>
        <dbReference type="ARBA" id="ARBA00005283"/>
    </source>
</evidence>
<comment type="similarity">
    <text evidence="3">Belongs to the XPG/RAD2 endonuclease family. XPG subfamily.</text>
</comment>
<keyword evidence="10" id="KW-0234">DNA repair</keyword>
<feature type="compositionally biased region" description="Low complexity" evidence="12">
    <location>
        <begin position="1419"/>
        <end position="1428"/>
    </location>
</feature>
<keyword evidence="9" id="KW-0460">Magnesium</keyword>
<evidence type="ECO:0000256" key="9">
    <source>
        <dbReference type="ARBA" id="ARBA00022842"/>
    </source>
</evidence>
<dbReference type="InterPro" id="IPR006084">
    <property type="entry name" value="XPG/Rad2"/>
</dbReference>
<feature type="compositionally biased region" description="Acidic residues" evidence="12">
    <location>
        <begin position="799"/>
        <end position="809"/>
    </location>
</feature>
<feature type="compositionally biased region" description="Acidic residues" evidence="12">
    <location>
        <begin position="727"/>
        <end position="742"/>
    </location>
</feature>
<feature type="region of interest" description="Disordered" evidence="12">
    <location>
        <begin position="487"/>
        <end position="641"/>
    </location>
</feature>
<feature type="region of interest" description="Disordered" evidence="12">
    <location>
        <begin position="1655"/>
        <end position="1950"/>
    </location>
</feature>
<keyword evidence="6" id="KW-0255">Endonuclease</keyword>
<feature type="compositionally biased region" description="Basic and acidic residues" evidence="12">
    <location>
        <begin position="1467"/>
        <end position="1480"/>
    </location>
</feature>
<evidence type="ECO:0000256" key="4">
    <source>
        <dbReference type="ARBA" id="ARBA00022722"/>
    </source>
</evidence>
<feature type="compositionally biased region" description="Polar residues" evidence="12">
    <location>
        <begin position="669"/>
        <end position="681"/>
    </location>
</feature>
<feature type="compositionally biased region" description="Basic residues" evidence="12">
    <location>
        <begin position="1398"/>
        <end position="1415"/>
    </location>
</feature>
<dbReference type="PRINTS" id="PR00066">
    <property type="entry name" value="XRODRMPGMNTG"/>
</dbReference>
<evidence type="ECO:0000256" key="6">
    <source>
        <dbReference type="ARBA" id="ARBA00022759"/>
    </source>
</evidence>
<feature type="compositionally biased region" description="Basic and acidic residues" evidence="12">
    <location>
        <begin position="1705"/>
        <end position="1742"/>
    </location>
</feature>
<gene>
    <name evidence="16" type="primary">LOC101847134</name>
</gene>
<dbReference type="RefSeq" id="XP_005105635.1">
    <property type="nucleotide sequence ID" value="XM_005105578.3"/>
</dbReference>
<feature type="compositionally biased region" description="Basic and acidic residues" evidence="12">
    <location>
        <begin position="1852"/>
        <end position="1865"/>
    </location>
</feature>
<dbReference type="SMART" id="SM00484">
    <property type="entry name" value="XPGI"/>
    <property type="match status" value="1"/>
</dbReference>
<feature type="compositionally biased region" description="Basic and acidic residues" evidence="12">
    <location>
        <begin position="1884"/>
        <end position="1905"/>
    </location>
</feature>
<dbReference type="InterPro" id="IPR006085">
    <property type="entry name" value="XPG_DNA_repair_N"/>
</dbReference>
<feature type="region of interest" description="Disordered" evidence="12">
    <location>
        <begin position="316"/>
        <end position="444"/>
    </location>
</feature>
<feature type="compositionally biased region" description="Polar residues" evidence="12">
    <location>
        <begin position="1323"/>
        <end position="1341"/>
    </location>
</feature>
<accession>A0ABM0K053</accession>
<feature type="region of interest" description="Disordered" evidence="12">
    <location>
        <begin position="2059"/>
        <end position="2099"/>
    </location>
</feature>
<feature type="compositionally biased region" description="Basic and acidic residues" evidence="12">
    <location>
        <begin position="1566"/>
        <end position="1576"/>
    </location>
</feature>
<dbReference type="InterPro" id="IPR001044">
    <property type="entry name" value="XPG/Rad2_eukaryotes"/>
</dbReference>
<comment type="subcellular location">
    <subcellularLocation>
        <location evidence="2">Nucleus</location>
    </subcellularLocation>
</comment>
<dbReference type="Proteomes" id="UP000694888">
    <property type="component" value="Unplaced"/>
</dbReference>
<dbReference type="Gene3D" id="1.10.150.20">
    <property type="entry name" value="5' to 3' exonuclease, C-terminal subdomain"/>
    <property type="match status" value="1"/>
</dbReference>
<dbReference type="InterPro" id="IPR036279">
    <property type="entry name" value="5-3_exonuclease_C_sf"/>
</dbReference>
<dbReference type="SMART" id="SM00279">
    <property type="entry name" value="HhH2"/>
    <property type="match status" value="1"/>
</dbReference>
<comment type="cofactor">
    <cofactor evidence="1">
        <name>Mg(2+)</name>
        <dbReference type="ChEBI" id="CHEBI:18420"/>
    </cofactor>
</comment>
<feature type="compositionally biased region" description="Basic and acidic residues" evidence="12">
    <location>
        <begin position="608"/>
        <end position="626"/>
    </location>
</feature>
<protein>
    <submittedName>
        <fullName evidence="16">DNA repair protein complementing XP-G cells</fullName>
    </submittedName>
</protein>
<keyword evidence="7" id="KW-0227">DNA damage</keyword>
<feature type="compositionally biased region" description="Basic and acidic residues" evidence="12">
    <location>
        <begin position="570"/>
        <end position="583"/>
    </location>
</feature>
<feature type="compositionally biased region" description="Basic and acidic residues" evidence="12">
    <location>
        <begin position="1513"/>
        <end position="1525"/>
    </location>
</feature>
<evidence type="ECO:0000313" key="15">
    <source>
        <dbReference type="Proteomes" id="UP000694888"/>
    </source>
</evidence>
<feature type="compositionally biased region" description="Low complexity" evidence="12">
    <location>
        <begin position="1787"/>
        <end position="1804"/>
    </location>
</feature>